<evidence type="ECO:0008006" key="3">
    <source>
        <dbReference type="Google" id="ProtNLM"/>
    </source>
</evidence>
<dbReference type="RefSeq" id="WP_269035788.1">
    <property type="nucleotide sequence ID" value="NZ_CP114040.1"/>
</dbReference>
<dbReference type="Proteomes" id="UP001164459">
    <property type="component" value="Chromosome"/>
</dbReference>
<sequence length="220" mass="22976">MRDMFLGTGGLRGGSDSVVRACVLSRAVLLGSVLMLASGCHGQAAAPVAPGVADAPVRSAFLIYTAGDSGLTSWLVPFTRSADRLEVDAAIRLDGVWLQDDDAEAEVIVWSAGEPGEPRLSEAAAQQLWQARCAPGAAGVAACTWPLEQVYTRLTDPGLGAPQRLDDRTCACFDLPVADLAVLRAGDYASVDVGLDEEEEAAEEVEDPELEACAEYGGPV</sequence>
<evidence type="ECO:0000313" key="2">
    <source>
        <dbReference type="Proteomes" id="UP001164459"/>
    </source>
</evidence>
<organism evidence="1 2">
    <name type="scientific">Nannocystis punicea</name>
    <dbReference type="NCBI Taxonomy" id="2995304"/>
    <lineage>
        <taxon>Bacteria</taxon>
        <taxon>Pseudomonadati</taxon>
        <taxon>Myxococcota</taxon>
        <taxon>Polyangia</taxon>
        <taxon>Nannocystales</taxon>
        <taxon>Nannocystaceae</taxon>
        <taxon>Nannocystis</taxon>
    </lineage>
</organism>
<dbReference type="EMBL" id="CP114040">
    <property type="protein sequence ID" value="WAS93454.1"/>
    <property type="molecule type" value="Genomic_DNA"/>
</dbReference>
<protein>
    <recommendedName>
        <fullName evidence="3">Lipoprotein</fullName>
    </recommendedName>
</protein>
<evidence type="ECO:0000313" key="1">
    <source>
        <dbReference type="EMBL" id="WAS93454.1"/>
    </source>
</evidence>
<proteinExistence type="predicted"/>
<keyword evidence="2" id="KW-1185">Reference proteome</keyword>
<accession>A0ABY7H336</accession>
<gene>
    <name evidence="1" type="ORF">O0S08_45550</name>
</gene>
<name>A0ABY7H336_9BACT</name>
<reference evidence="1" key="1">
    <citation type="submission" date="2022-11" db="EMBL/GenBank/DDBJ databases">
        <title>Minimal conservation of predation-associated metabolite biosynthetic gene clusters underscores biosynthetic potential of Myxococcota including descriptions for ten novel species: Archangium lansinium sp. nov., Myxococcus landrumus sp. nov., Nannocystis bai.</title>
        <authorList>
            <person name="Ahearne A."/>
            <person name="Stevens C."/>
            <person name="Dowd S."/>
        </authorList>
    </citation>
    <scope>NUCLEOTIDE SEQUENCE</scope>
    <source>
        <strain evidence="1">Fl3</strain>
    </source>
</reference>